<dbReference type="InterPro" id="IPR027268">
    <property type="entry name" value="Peptidase_M4/M1_CTD_sf"/>
</dbReference>
<dbReference type="RefSeq" id="WP_381260608.1">
    <property type="nucleotide sequence ID" value="NZ_JBHTBI010000043.1"/>
</dbReference>
<reference evidence="2" key="1">
    <citation type="journal article" date="2019" name="Int. J. Syst. Evol. Microbiol.">
        <title>The Global Catalogue of Microorganisms (GCM) 10K type strain sequencing project: providing services to taxonomists for standard genome sequencing and annotation.</title>
        <authorList>
            <consortium name="The Broad Institute Genomics Platform"/>
            <consortium name="The Broad Institute Genome Sequencing Center for Infectious Disease"/>
            <person name="Wu L."/>
            <person name="Ma J."/>
        </authorList>
    </citation>
    <scope>NUCLEOTIDE SEQUENCE [LARGE SCALE GENOMIC DNA]</scope>
    <source>
        <strain evidence="2">CGMCC 4.7198</strain>
    </source>
</reference>
<organism evidence="1 2">
    <name type="scientific">Streptomyces lutosisoli</name>
    <dbReference type="NCBI Taxonomy" id="2665721"/>
    <lineage>
        <taxon>Bacteria</taxon>
        <taxon>Bacillati</taxon>
        <taxon>Actinomycetota</taxon>
        <taxon>Actinomycetes</taxon>
        <taxon>Kitasatosporales</taxon>
        <taxon>Streptomycetaceae</taxon>
        <taxon>Streptomyces</taxon>
    </lineage>
</organism>
<keyword evidence="2" id="KW-1185">Reference proteome</keyword>
<accession>A0ABW2VB44</accession>
<gene>
    <name evidence="1" type="ORF">ACFQZP_05900</name>
</gene>
<name>A0ABW2VB44_9ACTN</name>
<proteinExistence type="predicted"/>
<evidence type="ECO:0000313" key="2">
    <source>
        <dbReference type="Proteomes" id="UP001596957"/>
    </source>
</evidence>
<dbReference type="Proteomes" id="UP001596957">
    <property type="component" value="Unassembled WGS sequence"/>
</dbReference>
<comment type="caution">
    <text evidence="1">The sequence shown here is derived from an EMBL/GenBank/DDBJ whole genome shotgun (WGS) entry which is preliminary data.</text>
</comment>
<evidence type="ECO:0000313" key="1">
    <source>
        <dbReference type="EMBL" id="MFD0281207.1"/>
    </source>
</evidence>
<protein>
    <submittedName>
        <fullName evidence="1">Uncharacterized protein</fullName>
    </submittedName>
</protein>
<dbReference type="Gene3D" id="1.10.390.10">
    <property type="entry name" value="Neutral Protease Domain 2"/>
    <property type="match status" value="1"/>
</dbReference>
<sequence>MAVGEGTLFADWARLTAQAVGAPYGEGGEEHRAVLAAWESVGLPVG</sequence>
<dbReference type="EMBL" id="JBHTEC010000001">
    <property type="protein sequence ID" value="MFD0281207.1"/>
    <property type="molecule type" value="Genomic_DNA"/>
</dbReference>